<sequence length="481" mass="54273">MHPNGYRLSSRQSKRNAPGAYRREGSSVLVKLKKDYPQLFYLARAFRLCVQALDLLAVIVIAVDAIVNSWTLNDYLGNGHFFLTPVAAARSADNTGYEDLSEIGQWMTNLTVSNMVTKSDNVYAVSAWRKPSIKLGVMQDATTFYRENALSHAFTTDDSKNLATADDNHHRLLARGYTPGRTQTDMRFTREFAVENTSSPQSRVVDYFRICPRTFCSGCDPVSEIGYSMCNLTLVYNDSAKTLTVTSAVYVPGSTYELGLMLPRSSFGIVALWAKLVAIFFAVGGYLASRRTVQWLEVDVTKTSSLWTRLLRTVMPKYFPHLSHALPYAMFCYNSDIFVFLYSGSVLFDLQNCLIFIRNVHVYNTYAKQFDATFRTFSLSTRLLWLNCAFLKLAKILWHIIGGASYCGESRLMALLNYSSVLSLYLSAILLFYVPPFIEYNNSVTFDLVNTVERLDGVRVDIFESFYFRCATSIGAGMVVN</sequence>
<organism evidence="3 4">
    <name type="scientific">Saprolegnia diclina (strain VS20)</name>
    <dbReference type="NCBI Taxonomy" id="1156394"/>
    <lineage>
        <taxon>Eukaryota</taxon>
        <taxon>Sar</taxon>
        <taxon>Stramenopiles</taxon>
        <taxon>Oomycota</taxon>
        <taxon>Saprolegniomycetes</taxon>
        <taxon>Saprolegniales</taxon>
        <taxon>Saprolegniaceae</taxon>
        <taxon>Saprolegnia</taxon>
    </lineage>
</organism>
<keyword evidence="4" id="KW-1185">Reference proteome</keyword>
<feature type="transmembrane region" description="Helical" evidence="2">
    <location>
        <begin position="413"/>
        <end position="434"/>
    </location>
</feature>
<proteinExistence type="predicted"/>
<dbReference type="Proteomes" id="UP000030762">
    <property type="component" value="Unassembled WGS sequence"/>
</dbReference>
<reference evidence="3 4" key="1">
    <citation type="submission" date="2012-04" db="EMBL/GenBank/DDBJ databases">
        <title>The Genome Sequence of Saprolegnia declina VS20.</title>
        <authorList>
            <consortium name="The Broad Institute Genome Sequencing Platform"/>
            <person name="Russ C."/>
            <person name="Nusbaum C."/>
            <person name="Tyler B."/>
            <person name="van West P."/>
            <person name="Dieguez-Uribeondo J."/>
            <person name="de Bruijn I."/>
            <person name="Tripathy S."/>
            <person name="Jiang R."/>
            <person name="Young S.K."/>
            <person name="Zeng Q."/>
            <person name="Gargeya S."/>
            <person name="Fitzgerald M."/>
            <person name="Haas B."/>
            <person name="Abouelleil A."/>
            <person name="Alvarado L."/>
            <person name="Arachchi H.M."/>
            <person name="Berlin A."/>
            <person name="Chapman S.B."/>
            <person name="Goldberg J."/>
            <person name="Griggs A."/>
            <person name="Gujja S."/>
            <person name="Hansen M."/>
            <person name="Howarth C."/>
            <person name="Imamovic A."/>
            <person name="Larimer J."/>
            <person name="McCowen C."/>
            <person name="Montmayeur A."/>
            <person name="Murphy C."/>
            <person name="Neiman D."/>
            <person name="Pearson M."/>
            <person name="Priest M."/>
            <person name="Roberts A."/>
            <person name="Saif S."/>
            <person name="Shea T."/>
            <person name="Sisk P."/>
            <person name="Sykes S."/>
            <person name="Wortman J."/>
            <person name="Nusbaum C."/>
            <person name="Birren B."/>
        </authorList>
    </citation>
    <scope>NUCLEOTIDE SEQUENCE [LARGE SCALE GENOMIC DNA]</scope>
    <source>
        <strain evidence="3 4">VS20</strain>
    </source>
</reference>
<accession>T0PW77</accession>
<dbReference type="VEuPathDB" id="FungiDB:SDRG_16848"/>
<evidence type="ECO:0000313" key="3">
    <source>
        <dbReference type="EMBL" id="EQC25295.1"/>
    </source>
</evidence>
<name>T0PW77_SAPDV</name>
<keyword evidence="2" id="KW-0812">Transmembrane</keyword>
<dbReference type="GeneID" id="19957575"/>
<evidence type="ECO:0000256" key="2">
    <source>
        <dbReference type="SAM" id="Phobius"/>
    </source>
</evidence>
<dbReference type="InParanoid" id="T0PW77"/>
<dbReference type="EMBL" id="JH767287">
    <property type="protein sequence ID" value="EQC25295.1"/>
    <property type="molecule type" value="Genomic_DNA"/>
</dbReference>
<dbReference type="OrthoDB" id="69883at2759"/>
<protein>
    <submittedName>
        <fullName evidence="3">Uncharacterized protein</fullName>
    </submittedName>
</protein>
<feature type="transmembrane region" description="Helical" evidence="2">
    <location>
        <begin position="383"/>
        <end position="401"/>
    </location>
</feature>
<dbReference type="RefSeq" id="XP_008621293.1">
    <property type="nucleotide sequence ID" value="XM_008623071.1"/>
</dbReference>
<dbReference type="AlphaFoldDB" id="T0PW77"/>
<evidence type="ECO:0000313" key="4">
    <source>
        <dbReference type="Proteomes" id="UP000030762"/>
    </source>
</evidence>
<keyword evidence="2" id="KW-1133">Transmembrane helix</keyword>
<feature type="transmembrane region" description="Helical" evidence="2">
    <location>
        <begin position="267"/>
        <end position="288"/>
    </location>
</feature>
<feature type="region of interest" description="Disordered" evidence="1">
    <location>
        <begin position="1"/>
        <end position="20"/>
    </location>
</feature>
<feature type="non-terminal residue" evidence="3">
    <location>
        <position position="481"/>
    </location>
</feature>
<evidence type="ECO:0000256" key="1">
    <source>
        <dbReference type="SAM" id="MobiDB-lite"/>
    </source>
</evidence>
<keyword evidence="2" id="KW-0472">Membrane</keyword>
<gene>
    <name evidence="3" type="ORF">SDRG_16848</name>
</gene>